<evidence type="ECO:0000313" key="2">
    <source>
        <dbReference type="Proteomes" id="UP000054217"/>
    </source>
</evidence>
<reference evidence="1 2" key="1">
    <citation type="submission" date="2014-04" db="EMBL/GenBank/DDBJ databases">
        <authorList>
            <consortium name="DOE Joint Genome Institute"/>
            <person name="Kuo A."/>
            <person name="Kohler A."/>
            <person name="Costa M.D."/>
            <person name="Nagy L.G."/>
            <person name="Floudas D."/>
            <person name="Copeland A."/>
            <person name="Barry K.W."/>
            <person name="Cichocki N."/>
            <person name="Veneault-Fourrey C."/>
            <person name="LaButti K."/>
            <person name="Lindquist E.A."/>
            <person name="Lipzen A."/>
            <person name="Lundell T."/>
            <person name="Morin E."/>
            <person name="Murat C."/>
            <person name="Sun H."/>
            <person name="Tunlid A."/>
            <person name="Henrissat B."/>
            <person name="Grigoriev I.V."/>
            <person name="Hibbett D.S."/>
            <person name="Martin F."/>
            <person name="Nordberg H.P."/>
            <person name="Cantor M.N."/>
            <person name="Hua S.X."/>
        </authorList>
    </citation>
    <scope>NUCLEOTIDE SEQUENCE [LARGE SCALE GENOMIC DNA]</scope>
    <source>
        <strain evidence="1 2">Marx 270</strain>
    </source>
</reference>
<name>A0A0C3P5K9_PISTI</name>
<dbReference type="AlphaFoldDB" id="A0A0C3P5K9"/>
<protein>
    <submittedName>
        <fullName evidence="1">Uncharacterized protein</fullName>
    </submittedName>
</protein>
<dbReference type="STRING" id="870435.A0A0C3P5K9"/>
<reference evidence="2" key="2">
    <citation type="submission" date="2015-01" db="EMBL/GenBank/DDBJ databases">
        <title>Evolutionary Origins and Diversification of the Mycorrhizal Mutualists.</title>
        <authorList>
            <consortium name="DOE Joint Genome Institute"/>
            <consortium name="Mycorrhizal Genomics Consortium"/>
            <person name="Kohler A."/>
            <person name="Kuo A."/>
            <person name="Nagy L.G."/>
            <person name="Floudas D."/>
            <person name="Copeland A."/>
            <person name="Barry K.W."/>
            <person name="Cichocki N."/>
            <person name="Veneault-Fourrey C."/>
            <person name="LaButti K."/>
            <person name="Lindquist E.A."/>
            <person name="Lipzen A."/>
            <person name="Lundell T."/>
            <person name="Morin E."/>
            <person name="Murat C."/>
            <person name="Riley R."/>
            <person name="Ohm R."/>
            <person name="Sun H."/>
            <person name="Tunlid A."/>
            <person name="Henrissat B."/>
            <person name="Grigoriev I.V."/>
            <person name="Hibbett D.S."/>
            <person name="Martin F."/>
        </authorList>
    </citation>
    <scope>NUCLEOTIDE SEQUENCE [LARGE SCALE GENOMIC DNA]</scope>
    <source>
        <strain evidence="2">Marx 270</strain>
    </source>
</reference>
<dbReference type="HOGENOM" id="CLU_174226_0_0_1"/>
<dbReference type="OrthoDB" id="284718at2759"/>
<gene>
    <name evidence="1" type="ORF">M404DRAFT_1002202</name>
</gene>
<proteinExistence type="predicted"/>
<dbReference type="InParanoid" id="A0A0C3P5K9"/>
<dbReference type="EMBL" id="KN831981">
    <property type="protein sequence ID" value="KIO02594.1"/>
    <property type="molecule type" value="Genomic_DNA"/>
</dbReference>
<accession>A0A0C3P5K9</accession>
<keyword evidence="2" id="KW-1185">Reference proteome</keyword>
<evidence type="ECO:0000313" key="1">
    <source>
        <dbReference type="EMBL" id="KIO02594.1"/>
    </source>
</evidence>
<sequence length="89" mass="9954">MSSGDAKDPSREVNLILPRSWRVESTDAFGSVGMFLAGVVMVTKNRYLVWPVLVLSISGVMNQRPMRYKDSGNSPWTNLTIELCTCKPF</sequence>
<dbReference type="Proteomes" id="UP000054217">
    <property type="component" value="Unassembled WGS sequence"/>
</dbReference>
<organism evidence="1 2">
    <name type="scientific">Pisolithus tinctorius Marx 270</name>
    <dbReference type="NCBI Taxonomy" id="870435"/>
    <lineage>
        <taxon>Eukaryota</taxon>
        <taxon>Fungi</taxon>
        <taxon>Dikarya</taxon>
        <taxon>Basidiomycota</taxon>
        <taxon>Agaricomycotina</taxon>
        <taxon>Agaricomycetes</taxon>
        <taxon>Agaricomycetidae</taxon>
        <taxon>Boletales</taxon>
        <taxon>Sclerodermatineae</taxon>
        <taxon>Pisolithaceae</taxon>
        <taxon>Pisolithus</taxon>
    </lineage>
</organism>